<dbReference type="InterPro" id="IPR036709">
    <property type="entry name" value="Autotransporte_beta_dom_sf"/>
</dbReference>
<dbReference type="SUPFAM" id="SSF103515">
    <property type="entry name" value="Autotransporter"/>
    <property type="match status" value="1"/>
</dbReference>
<protein>
    <recommendedName>
        <fullName evidence="3">Autotransporter domain-containing protein</fullName>
    </recommendedName>
</protein>
<keyword evidence="5" id="KW-1185">Reference proteome</keyword>
<name>A0A317PS42_9HYPH</name>
<evidence type="ECO:0000313" key="5">
    <source>
        <dbReference type="Proteomes" id="UP000246352"/>
    </source>
</evidence>
<reference evidence="4 5" key="1">
    <citation type="submission" date="2018-05" db="EMBL/GenBank/DDBJ databases">
        <title>Genomic Encyclopedia of Type Strains, Phase IV (KMG-IV): sequencing the most valuable type-strain genomes for metagenomic binning, comparative biology and taxonomic classification.</title>
        <authorList>
            <person name="Goeker M."/>
        </authorList>
    </citation>
    <scope>NUCLEOTIDE SEQUENCE [LARGE SCALE GENOMIC DNA]</scope>
    <source>
        <strain evidence="4 5">DSM 16791</strain>
    </source>
</reference>
<comment type="caution">
    <text evidence="4">The sequence shown here is derived from an EMBL/GenBank/DDBJ whole genome shotgun (WGS) entry which is preliminary data.</text>
</comment>
<keyword evidence="2" id="KW-0732">Signal</keyword>
<evidence type="ECO:0000256" key="2">
    <source>
        <dbReference type="SAM" id="SignalP"/>
    </source>
</evidence>
<feature type="domain" description="Autotransporter" evidence="3">
    <location>
        <begin position="875"/>
        <end position="1153"/>
    </location>
</feature>
<proteinExistence type="predicted"/>
<dbReference type="PROSITE" id="PS51208">
    <property type="entry name" value="AUTOTRANSPORTER"/>
    <property type="match status" value="1"/>
</dbReference>
<feature type="chain" id="PRO_5016351402" description="Autotransporter domain-containing protein" evidence="2">
    <location>
        <begin position="26"/>
        <end position="1153"/>
    </location>
</feature>
<dbReference type="Proteomes" id="UP000246352">
    <property type="component" value="Unassembled WGS sequence"/>
</dbReference>
<sequence>MKHNRFAQLLACLSASVCLPVAGTAGEYSINSAQTFEIVAVVPTATGNIVYANASSGLAMTDSDAGWPASFSATSTSSVDASNLVGGVAYSISSGFGVAAANGAWGLAFAAAYGHSAAGFIADGVVSSVSLDSGNAAASVVSGDPVVAAAEYAASGQIDHTVNAVPAVSLSTEQFFKAALSVPAGVGPTISGFELVPGTPAGVYRLRPPISPFAAAADADTPAIIAEIFDTGSFSVDLASGSVPVAASSAFEGRAALELVALSTGGGVVSDIGLGGPALSISTTADNAGGLISLVSALTAASSRISIGTDGASLTTGGNGSHAIVAGLVSQQQAAELAIVLAGDAVDVVTSGDGSWGVVGFSLSGQDTASAIVDISGSDASIATSGEGSGGVTISADGNQGAVAQLVLSGAGASIATGNTGSPGASVVATSPLDGRAAVSLAGSGASLATTGDQSTALLLSANGATAGATLQLSGAGSLVSTLGAQSDAVHAIAHGTEIAEVNVELGGTGSGMSAGGDNSSALVAAAFADQATVGLALSGQGAAISASGLQSAGFIGSANGASRAVASATLSGRMASIRTSQDNSVGVALTAIAAEVDGLAQVQLELTGAGSLIETLGDNSTAATLAGSQARLVVGGETGLFTSGAASHGALILAEASLVDIGSRGTVATGAADAVGLYFLNPLGANTVVNAGAVVAGGGGIFSAGGLDLRNAGVVSSANAAAVELAAGRVWNAGLISGEAGIVRGGGSGPVGIENHGRILANAGPGNVAIELLGGFEDELAVAANGIIVGTIELGAGDDRFVALPGTNLDFLFETAPPESVEAMTGVQVVRPDPNNVVIVDPGYLTGAASQSGLLAARLASGGTGGDSGEPAQGDCGEAVLSGRASGSYGDFDGDGDRAPALTRSYGLITEFAPDSCAGGAASFFIGVEQVRIEGGGSRSLTSSVFAGARYAGETDTGMEYEFLGGIGYLSGDSDRHVLNNRVVSGVEAAEADYSGWMTFAGLRLTGPVMIAETEISPFLQAHAAYGGAFDAQEQGVQTPALFEVGGSYAYDVSAGLSVALQPEAFDAGSLLVSFSGALVIAGHDASALVGMDGSKSVLYSRNSFGSGISLGSGLDVTFDSMPARLQLEGVATAWSGGDFSLEISSNFKYLF</sequence>
<dbReference type="InterPro" id="IPR005546">
    <property type="entry name" value="Autotransporte_beta"/>
</dbReference>
<dbReference type="EMBL" id="QGTR01000001">
    <property type="protein sequence ID" value="PWW03555.1"/>
    <property type="molecule type" value="Genomic_DNA"/>
</dbReference>
<dbReference type="AlphaFoldDB" id="A0A317PS42"/>
<evidence type="ECO:0000259" key="3">
    <source>
        <dbReference type="PROSITE" id="PS51208"/>
    </source>
</evidence>
<organism evidence="4 5">
    <name type="scientific">Hoeflea marina</name>
    <dbReference type="NCBI Taxonomy" id="274592"/>
    <lineage>
        <taxon>Bacteria</taxon>
        <taxon>Pseudomonadati</taxon>
        <taxon>Pseudomonadota</taxon>
        <taxon>Alphaproteobacteria</taxon>
        <taxon>Hyphomicrobiales</taxon>
        <taxon>Rhizobiaceae</taxon>
        <taxon>Hoeflea</taxon>
    </lineage>
</organism>
<feature type="signal peptide" evidence="2">
    <location>
        <begin position="1"/>
        <end position="25"/>
    </location>
</feature>
<evidence type="ECO:0000256" key="1">
    <source>
        <dbReference type="SAM" id="MobiDB-lite"/>
    </source>
</evidence>
<gene>
    <name evidence="4" type="ORF">DFR52_101236</name>
</gene>
<dbReference type="RefSeq" id="WP_110030103.1">
    <property type="nucleotide sequence ID" value="NZ_QGTR01000001.1"/>
</dbReference>
<accession>A0A317PS42</accession>
<feature type="region of interest" description="Disordered" evidence="1">
    <location>
        <begin position="862"/>
        <end position="881"/>
    </location>
</feature>
<evidence type="ECO:0000313" key="4">
    <source>
        <dbReference type="EMBL" id="PWW03555.1"/>
    </source>
</evidence>